<name>A0AAQ0BUG4_BURGL</name>
<dbReference type="Pfam" id="PF02585">
    <property type="entry name" value="PIG-L"/>
    <property type="match status" value="1"/>
</dbReference>
<evidence type="ECO:0000313" key="3">
    <source>
        <dbReference type="Proteomes" id="UP000594892"/>
    </source>
</evidence>
<evidence type="ECO:0000313" key="2">
    <source>
        <dbReference type="EMBL" id="USS44683.1"/>
    </source>
</evidence>
<gene>
    <name evidence="1" type="ORF">I6H06_15315</name>
    <name evidence="2" type="ORF">NFI99_23955</name>
</gene>
<protein>
    <submittedName>
        <fullName evidence="1">PIG-L family deacetylase</fullName>
    </submittedName>
</protein>
<evidence type="ECO:0000313" key="1">
    <source>
        <dbReference type="EMBL" id="QPQ93595.1"/>
    </source>
</evidence>
<dbReference type="EMBL" id="CP065601">
    <property type="protein sequence ID" value="QPQ93595.1"/>
    <property type="molecule type" value="Genomic_DNA"/>
</dbReference>
<dbReference type="Gene3D" id="3.40.50.10320">
    <property type="entry name" value="LmbE-like"/>
    <property type="match status" value="1"/>
</dbReference>
<dbReference type="InterPro" id="IPR003737">
    <property type="entry name" value="GlcNAc_PI_deacetylase-related"/>
</dbReference>
<dbReference type="EMBL" id="CP099587">
    <property type="protein sequence ID" value="USS44683.1"/>
    <property type="molecule type" value="Genomic_DNA"/>
</dbReference>
<accession>A0AAQ0BUG4</accession>
<dbReference type="Proteomes" id="UP000594892">
    <property type="component" value="Chromosome 2"/>
</dbReference>
<dbReference type="AlphaFoldDB" id="A0AAQ0BUG4"/>
<reference evidence="1 3" key="1">
    <citation type="submission" date="2020-12" db="EMBL/GenBank/DDBJ databases">
        <title>FDA dAtabase for Regulatory Grade micrObial Sequences (FDA-ARGOS): Supporting development and validation of Infectious Disease Dx tests.</title>
        <authorList>
            <person name="Minogue T."/>
            <person name="Wolcott M."/>
            <person name="Wasieloski L."/>
            <person name="Aguilar W."/>
            <person name="Moore D."/>
            <person name="Jaissle J."/>
            <person name="Tallon L."/>
            <person name="Sadzewicz L."/>
            <person name="Zhao X."/>
            <person name="Boylan J."/>
            <person name="Ott S."/>
            <person name="Bowen H."/>
            <person name="Vavikolanu K."/>
            <person name="Mehta A."/>
            <person name="Aluvathingal J."/>
            <person name="Nadendla S."/>
            <person name="Yan Y."/>
            <person name="Sichtig H."/>
        </authorList>
    </citation>
    <scope>NUCLEOTIDE SEQUENCE [LARGE SCALE GENOMIC DNA]</scope>
    <source>
        <strain evidence="1 3">FDAARGOS_949</strain>
    </source>
</reference>
<dbReference type="Proteomes" id="UP001056386">
    <property type="component" value="Chromosome 1"/>
</dbReference>
<dbReference type="GeneID" id="45697916"/>
<sequence>MRRTATEGRLLVVSPHLDDAVLSCGHVLARHPGATVCTVLSAPPERNMATDWDRASGFADAFEAMRARRQEDRQALARLGACALHLPFCDAQYASPPDRERLHTALRHTLAAVRPDLLLMPLGLFHSDHTLVADAMLACLAALRQQASGDAPAAVYAYEDVPYRMMDGLVEARLALLAANRCRVERAELASANGDPRLGRLKPAAIAAYRSQLHAFGPDGQANLHAAERYWRVREAAAIAANGEPGAARPAPDARTTQPS</sequence>
<reference evidence="2" key="2">
    <citation type="submission" date="2022-06" db="EMBL/GenBank/DDBJ databases">
        <title>Draft genome sequence of Burkholderia glumae strain GR20004 isolated from rice panicle showing bacterial panicle blight.</title>
        <authorList>
            <person name="Choi S.Y."/>
            <person name="Lee Y.H."/>
        </authorList>
    </citation>
    <scope>NUCLEOTIDE SEQUENCE</scope>
    <source>
        <strain evidence="2">GR20004</strain>
    </source>
</reference>
<dbReference type="RefSeq" id="WP_015875545.1">
    <property type="nucleotide sequence ID" value="NZ_CP021074.1"/>
</dbReference>
<keyword evidence="4" id="KW-1185">Reference proteome</keyword>
<dbReference type="InterPro" id="IPR024078">
    <property type="entry name" value="LmbE-like_dom_sf"/>
</dbReference>
<dbReference type="SUPFAM" id="SSF102588">
    <property type="entry name" value="LmbE-like"/>
    <property type="match status" value="1"/>
</dbReference>
<evidence type="ECO:0000313" key="4">
    <source>
        <dbReference type="Proteomes" id="UP001056386"/>
    </source>
</evidence>
<organism evidence="1 3">
    <name type="scientific">Burkholderia glumae</name>
    <name type="common">Pseudomonas glumae</name>
    <dbReference type="NCBI Taxonomy" id="337"/>
    <lineage>
        <taxon>Bacteria</taxon>
        <taxon>Pseudomonadati</taxon>
        <taxon>Pseudomonadota</taxon>
        <taxon>Betaproteobacteria</taxon>
        <taxon>Burkholderiales</taxon>
        <taxon>Burkholderiaceae</taxon>
        <taxon>Burkholderia</taxon>
    </lineage>
</organism>
<proteinExistence type="predicted"/>